<feature type="region of interest" description="Disordered" evidence="1">
    <location>
        <begin position="1"/>
        <end position="347"/>
    </location>
</feature>
<feature type="compositionally biased region" description="Basic residues" evidence="1">
    <location>
        <begin position="290"/>
        <end position="307"/>
    </location>
</feature>
<proteinExistence type="predicted"/>
<dbReference type="EC" id="3.1.-.-" evidence="2"/>
<gene>
    <name evidence="2" type="ORF">AVDCRST_MAG04-1231</name>
</gene>
<evidence type="ECO:0000313" key="2">
    <source>
        <dbReference type="EMBL" id="CAA9233240.1"/>
    </source>
</evidence>
<feature type="compositionally biased region" description="Basic and acidic residues" evidence="1">
    <location>
        <begin position="203"/>
        <end position="219"/>
    </location>
</feature>
<reference evidence="2" key="1">
    <citation type="submission" date="2020-02" db="EMBL/GenBank/DDBJ databases">
        <authorList>
            <person name="Meier V. D."/>
        </authorList>
    </citation>
    <scope>NUCLEOTIDE SEQUENCE</scope>
    <source>
        <strain evidence="2">AVDCRST_MAG04</strain>
    </source>
</reference>
<feature type="compositionally biased region" description="Basic residues" evidence="1">
    <location>
        <begin position="15"/>
        <end position="48"/>
    </location>
</feature>
<protein>
    <submittedName>
        <fullName evidence="2">Single-stranded-DNA-specific exonuclease RecJ</fullName>
        <ecNumber evidence="2">3.1.-.-</ecNumber>
    </submittedName>
</protein>
<keyword evidence="2" id="KW-0540">Nuclease</keyword>
<feature type="compositionally biased region" description="Basic and acidic residues" evidence="1">
    <location>
        <begin position="148"/>
        <end position="169"/>
    </location>
</feature>
<accession>A0A6J4HUQ3</accession>
<feature type="compositionally biased region" description="Basic and acidic residues" evidence="1">
    <location>
        <begin position="232"/>
        <end position="246"/>
    </location>
</feature>
<feature type="compositionally biased region" description="Basic and acidic residues" evidence="1">
    <location>
        <begin position="268"/>
        <end position="279"/>
    </location>
</feature>
<organism evidence="2">
    <name type="scientific">uncultured Acetobacteraceae bacterium</name>
    <dbReference type="NCBI Taxonomy" id="169975"/>
    <lineage>
        <taxon>Bacteria</taxon>
        <taxon>Pseudomonadati</taxon>
        <taxon>Pseudomonadota</taxon>
        <taxon>Alphaproteobacteria</taxon>
        <taxon>Acetobacterales</taxon>
        <taxon>Acetobacteraceae</taxon>
        <taxon>environmental samples</taxon>
    </lineage>
</organism>
<name>A0A6J4HUQ3_9PROT</name>
<feature type="compositionally biased region" description="Basic and acidic residues" evidence="1">
    <location>
        <begin position="1"/>
        <end position="13"/>
    </location>
</feature>
<feature type="non-terminal residue" evidence="2">
    <location>
        <position position="1"/>
    </location>
</feature>
<feature type="compositionally biased region" description="Basic residues" evidence="1">
    <location>
        <begin position="315"/>
        <end position="326"/>
    </location>
</feature>
<keyword evidence="2" id="KW-0378">Hydrolase</keyword>
<sequence>GDRRPGRLPDGARRLPARRPRAGHGPQRRRRPFRRRGLRPRAAGRRVGRPAPHPRPGREPVVGGDGGGTRRRAPGRHRRDRPRRAAGRHQGGHADGGGGPPRAHRDAGGRDRHHGAWLRPHPDLQPARLLVRGRDRRGRTLALAGGARPDRRHGGEGRLPGDGDGAPRLRRDRAARRGDAAQRAPPRRVRRRRPGARAAAEGGRPEGDHLRPAPRDCRAPRRARGGQGRAGGGEEDRPEGAERRGADPLPLALPDPPAGGAGLARAAEGQHRHGGEHRLPAGLGAFRRAVGPRHRPDRVPRRARPAGRGRELRQRPRAGHRRRAPPRRLEPLHHRPRFRAGPAGASM</sequence>
<evidence type="ECO:0000256" key="1">
    <source>
        <dbReference type="SAM" id="MobiDB-lite"/>
    </source>
</evidence>
<feature type="compositionally biased region" description="Basic residues" evidence="1">
    <location>
        <begin position="185"/>
        <end position="195"/>
    </location>
</feature>
<feature type="compositionally biased region" description="Basic residues" evidence="1">
    <location>
        <begin position="69"/>
        <end position="91"/>
    </location>
</feature>
<feature type="non-terminal residue" evidence="2">
    <location>
        <position position="347"/>
    </location>
</feature>
<dbReference type="GO" id="GO:0004527">
    <property type="term" value="F:exonuclease activity"/>
    <property type="evidence" value="ECO:0007669"/>
    <property type="project" value="UniProtKB-KW"/>
</dbReference>
<dbReference type="AlphaFoldDB" id="A0A6J4HUQ3"/>
<dbReference type="EMBL" id="CADCTL010000088">
    <property type="protein sequence ID" value="CAA9233240.1"/>
    <property type="molecule type" value="Genomic_DNA"/>
</dbReference>
<keyword evidence="2" id="KW-0269">Exonuclease</keyword>